<evidence type="ECO:0000313" key="8">
    <source>
        <dbReference type="Proteomes" id="UP000722791"/>
    </source>
</evidence>
<dbReference type="Proteomes" id="UP000722791">
    <property type="component" value="Unassembled WGS sequence"/>
</dbReference>
<dbReference type="AlphaFoldDB" id="A0A8J4GEK3"/>
<dbReference type="GO" id="GO:0008173">
    <property type="term" value="F:RNA methyltransferase activity"/>
    <property type="evidence" value="ECO:0007669"/>
    <property type="project" value="InterPro"/>
</dbReference>
<dbReference type="Gene3D" id="3.40.1280.10">
    <property type="match status" value="1"/>
</dbReference>
<comment type="caution">
    <text evidence="7">The sequence shown here is derived from an EMBL/GenBank/DDBJ whole genome shotgun (WGS) entry which is preliminary data.</text>
</comment>
<dbReference type="CDD" id="cd18093">
    <property type="entry name" value="SpoU-like_TrmJ"/>
    <property type="match status" value="1"/>
</dbReference>
<organism evidence="7 8">
    <name type="scientific">Volvox reticuliferus</name>
    <dbReference type="NCBI Taxonomy" id="1737510"/>
    <lineage>
        <taxon>Eukaryota</taxon>
        <taxon>Viridiplantae</taxon>
        <taxon>Chlorophyta</taxon>
        <taxon>core chlorophytes</taxon>
        <taxon>Chlorophyceae</taxon>
        <taxon>CS clade</taxon>
        <taxon>Chlamydomonadales</taxon>
        <taxon>Volvocaceae</taxon>
        <taxon>Volvox</taxon>
    </lineage>
</organism>
<keyword evidence="3" id="KW-0808">Transferase</keyword>
<feature type="region of interest" description="Disordered" evidence="5">
    <location>
        <begin position="77"/>
        <end position="156"/>
    </location>
</feature>
<dbReference type="GO" id="GO:0005829">
    <property type="term" value="C:cytosol"/>
    <property type="evidence" value="ECO:0007669"/>
    <property type="project" value="TreeGrafter"/>
</dbReference>
<dbReference type="InterPro" id="IPR029026">
    <property type="entry name" value="tRNA_m1G_MTases_N"/>
</dbReference>
<evidence type="ECO:0000256" key="3">
    <source>
        <dbReference type="ARBA" id="ARBA00022679"/>
    </source>
</evidence>
<evidence type="ECO:0000256" key="1">
    <source>
        <dbReference type="ARBA" id="ARBA00007228"/>
    </source>
</evidence>
<dbReference type="PANTHER" id="PTHR42786:SF7">
    <property type="entry name" value="TRNA_RRNA METHYLTRANSFERASE SPOU TYPE DOMAIN-CONTAINING PROTEIN"/>
    <property type="match status" value="1"/>
</dbReference>
<dbReference type="GO" id="GO:0003723">
    <property type="term" value="F:RNA binding"/>
    <property type="evidence" value="ECO:0007669"/>
    <property type="project" value="InterPro"/>
</dbReference>
<reference evidence="7" key="1">
    <citation type="journal article" date="2021" name="Proc. Natl. Acad. Sci. U.S.A.">
        <title>Three genomes in the algal genus Volvox reveal the fate of a haploid sex-determining region after a transition to homothallism.</title>
        <authorList>
            <person name="Yamamoto K."/>
            <person name="Hamaji T."/>
            <person name="Kawai-Toyooka H."/>
            <person name="Matsuzaki R."/>
            <person name="Takahashi F."/>
            <person name="Nishimura Y."/>
            <person name="Kawachi M."/>
            <person name="Noguchi H."/>
            <person name="Minakuchi Y."/>
            <person name="Umen J.G."/>
            <person name="Toyoda A."/>
            <person name="Nozaki H."/>
        </authorList>
    </citation>
    <scope>NUCLEOTIDE SEQUENCE</scope>
    <source>
        <strain evidence="7">NIES-3785</strain>
    </source>
</reference>
<feature type="region of interest" description="Disordered" evidence="5">
    <location>
        <begin position="387"/>
        <end position="412"/>
    </location>
</feature>
<evidence type="ECO:0000256" key="5">
    <source>
        <dbReference type="SAM" id="MobiDB-lite"/>
    </source>
</evidence>
<dbReference type="InterPro" id="IPR001537">
    <property type="entry name" value="SpoU_MeTrfase"/>
</dbReference>
<dbReference type="InterPro" id="IPR004384">
    <property type="entry name" value="RNA_MeTrfase_TrmJ/LasT"/>
</dbReference>
<accession>A0A8J4GEK3</accession>
<feature type="compositionally biased region" description="Acidic residues" evidence="5">
    <location>
        <begin position="402"/>
        <end position="412"/>
    </location>
</feature>
<dbReference type="InterPro" id="IPR029028">
    <property type="entry name" value="Alpha/beta_knot_MTases"/>
</dbReference>
<name>A0A8J4GEK3_9CHLO</name>
<feature type="domain" description="tRNA/rRNA methyltransferase SpoU type" evidence="6">
    <location>
        <begin position="157"/>
        <end position="309"/>
    </location>
</feature>
<keyword evidence="4" id="KW-0949">S-adenosyl-L-methionine</keyword>
<dbReference type="PANTHER" id="PTHR42786">
    <property type="entry name" value="TRNA/RRNA METHYLTRANSFERASE"/>
    <property type="match status" value="1"/>
</dbReference>
<gene>
    <name evidence="7" type="ORF">Vretimale_9779</name>
</gene>
<dbReference type="Gene3D" id="1.10.8.590">
    <property type="match status" value="1"/>
</dbReference>
<protein>
    <recommendedName>
        <fullName evidence="6">tRNA/rRNA methyltransferase SpoU type domain-containing protein</fullName>
    </recommendedName>
</protein>
<evidence type="ECO:0000313" key="7">
    <source>
        <dbReference type="EMBL" id="GIM05315.1"/>
    </source>
</evidence>
<sequence length="412" mass="44193">MQSILTLGRSSFVQWPPPRHEQVPVYITKYNVRRKMNWFHESIKRFCSIRLLGGPPCTITVTSTSFTNYAHAEGDSPLATNGHTHNSSSISSSSSHNSSSSAIAGSSTAATNSSNSSGSGSSSGSNPGGTGSSIGSSSSSSSRGGGGSNGGSSDSDTVIILVEPKRGENIGAAARGMKNFGLRELRLVRPAGGEWPNEKARAVAARAVDLIDSAKVYDTLDAALSDLQYVYAASGRPRAQDKLAKDVVLLRQVQDALPPAGTRVGVMFGREDNGLYNDELVRANAILTIDTDPNFYSLNLGQAVLIVCYELFRAPRRPGLGAKRERAARREVEGMLDRLFSALEARSFFNQYNRDVLQYAIRGFFDRVNPLSRQDVAAVRQVLKALQRSPLGAPPSPPTPDGDGDEDIDQRQ</sequence>
<feature type="compositionally biased region" description="Low complexity" evidence="5">
    <location>
        <begin position="133"/>
        <end position="142"/>
    </location>
</feature>
<dbReference type="GO" id="GO:0002128">
    <property type="term" value="P:tRNA nucleoside ribose methylation"/>
    <property type="evidence" value="ECO:0007669"/>
    <property type="project" value="TreeGrafter"/>
</dbReference>
<dbReference type="Pfam" id="PF00588">
    <property type="entry name" value="SpoU_methylase"/>
    <property type="match status" value="1"/>
</dbReference>
<feature type="compositionally biased region" description="Low complexity" evidence="5">
    <location>
        <begin position="81"/>
        <end position="125"/>
    </location>
</feature>
<proteinExistence type="inferred from homology"/>
<evidence type="ECO:0000256" key="2">
    <source>
        <dbReference type="ARBA" id="ARBA00022603"/>
    </source>
</evidence>
<dbReference type="SUPFAM" id="SSF75217">
    <property type="entry name" value="alpha/beta knot"/>
    <property type="match status" value="1"/>
</dbReference>
<evidence type="ECO:0000259" key="6">
    <source>
        <dbReference type="Pfam" id="PF00588"/>
    </source>
</evidence>
<dbReference type="EMBL" id="BNCQ01000018">
    <property type="protein sequence ID" value="GIM05315.1"/>
    <property type="molecule type" value="Genomic_DNA"/>
</dbReference>
<keyword evidence="2" id="KW-0489">Methyltransferase</keyword>
<comment type="similarity">
    <text evidence="1">Belongs to the class IV-like SAM-binding methyltransferase superfamily. RNA methyltransferase TrmH family.</text>
</comment>
<evidence type="ECO:0000256" key="4">
    <source>
        <dbReference type="ARBA" id="ARBA00022691"/>
    </source>
</evidence>